<gene>
    <name evidence="1" type="ORF">DP114_24575</name>
</gene>
<accession>A0A856MKH8</accession>
<sequence length="76" mass="8238">MEDISKDKIAIIICSVSGIEEAIALLCLEGFFQNPSPQIGDLGQANGVWLGHRAHALGARPQIYQIRSITCCKLTI</sequence>
<protein>
    <submittedName>
        <fullName evidence="1">Uncharacterized protein</fullName>
    </submittedName>
</protein>
<keyword evidence="2" id="KW-1185">Reference proteome</keyword>
<proteinExistence type="predicted"/>
<name>A0A856MKH8_9CYAN</name>
<dbReference type="KEGG" id="bsen:DP114_24575"/>
<organism evidence="1 2">
    <name type="scientific">Brasilonema sennae CENA114</name>
    <dbReference type="NCBI Taxonomy" id="415709"/>
    <lineage>
        <taxon>Bacteria</taxon>
        <taxon>Bacillati</taxon>
        <taxon>Cyanobacteriota</taxon>
        <taxon>Cyanophyceae</taxon>
        <taxon>Nostocales</taxon>
        <taxon>Scytonemataceae</taxon>
        <taxon>Brasilonema</taxon>
        <taxon>Bromeliae group (in: Brasilonema)</taxon>
    </lineage>
</organism>
<dbReference type="EMBL" id="CP030118">
    <property type="protein sequence ID" value="QDL10650.1"/>
    <property type="molecule type" value="Genomic_DNA"/>
</dbReference>
<dbReference type="Proteomes" id="UP000503129">
    <property type="component" value="Chromosome"/>
</dbReference>
<evidence type="ECO:0000313" key="1">
    <source>
        <dbReference type="EMBL" id="QDL10650.1"/>
    </source>
</evidence>
<dbReference type="RefSeq" id="WP_169267419.1">
    <property type="nucleotide sequence ID" value="NZ_CAWOXK010000001.1"/>
</dbReference>
<evidence type="ECO:0000313" key="2">
    <source>
        <dbReference type="Proteomes" id="UP000503129"/>
    </source>
</evidence>
<reference evidence="1 2" key="1">
    <citation type="submission" date="2018-06" db="EMBL/GenBank/DDBJ databases">
        <title>Comparative genomics of Brasilonema spp. strains.</title>
        <authorList>
            <person name="Alvarenga D.O."/>
            <person name="Fiore M.F."/>
            <person name="Varani A.M."/>
        </authorList>
    </citation>
    <scope>NUCLEOTIDE SEQUENCE [LARGE SCALE GENOMIC DNA]</scope>
    <source>
        <strain evidence="1 2">CENA114</strain>
    </source>
</reference>
<dbReference type="AlphaFoldDB" id="A0A856MKH8"/>